<proteinExistence type="predicted"/>
<dbReference type="CDD" id="cd03808">
    <property type="entry name" value="GT4_CapM-like"/>
    <property type="match status" value="1"/>
</dbReference>
<dbReference type="AlphaFoldDB" id="A0A847RTV9"/>
<keyword evidence="3" id="KW-0808">Transferase</keyword>
<accession>A0A847RTV9</accession>
<dbReference type="Proteomes" id="UP000570474">
    <property type="component" value="Unassembled WGS sequence"/>
</dbReference>
<dbReference type="PANTHER" id="PTHR12526">
    <property type="entry name" value="GLYCOSYLTRANSFERASE"/>
    <property type="match status" value="1"/>
</dbReference>
<reference evidence="3 4" key="1">
    <citation type="submission" date="2020-04" db="EMBL/GenBank/DDBJ databases">
        <authorList>
            <person name="Yin C."/>
        </authorList>
    </citation>
    <scope>NUCLEOTIDE SEQUENCE [LARGE SCALE GENOMIC DNA]</scope>
    <source>
        <strain evidence="3 4">Ae27</strain>
    </source>
</reference>
<evidence type="ECO:0000313" key="4">
    <source>
        <dbReference type="Proteomes" id="UP000570474"/>
    </source>
</evidence>
<name>A0A847RTV9_9BACT</name>
<dbReference type="Pfam" id="PF13477">
    <property type="entry name" value="Glyco_trans_4_2"/>
    <property type="match status" value="1"/>
</dbReference>
<sequence length="360" mass="41000">MYNFRRTLMSYLREKNFEIVVAAPVDAYSEKFKGLNIEYYPISHLRAKGKNPLHEYQLYQELIAIYKKVQPDLIFHYTIKPNIYGTMAASQLKIPNIAVTTGLGYVFSNKNLASGIAKWLYKRSLRRAAEVWFLNREDMRSFVDNGIITENKAFVLPGEGVDTAFFSPVVAEKKKPLSFRFLLTGRMIYEKGVGYFVDATRILKQEGFQFESVLLGFVDVKNPGAISRQQISEWEAEGIAKFLGETENVVPVLQQADCLVLPSYYREGIPRALLEAASMALPIITTNNVGCKDVVDDNITGYLCEMNNTTDLADKMRKMIEMSPSDRKKMGNAGRLKVLSEFDEQKIFEIYLNKINTHLS</sequence>
<organism evidence="3 4">
    <name type="scientific">Chitinophaga varians</name>
    <dbReference type="NCBI Taxonomy" id="2202339"/>
    <lineage>
        <taxon>Bacteria</taxon>
        <taxon>Pseudomonadati</taxon>
        <taxon>Bacteroidota</taxon>
        <taxon>Chitinophagia</taxon>
        <taxon>Chitinophagales</taxon>
        <taxon>Chitinophagaceae</taxon>
        <taxon>Chitinophaga</taxon>
    </lineage>
</organism>
<gene>
    <name evidence="3" type="ORF">HGH92_13325</name>
</gene>
<evidence type="ECO:0000259" key="2">
    <source>
        <dbReference type="Pfam" id="PF13477"/>
    </source>
</evidence>
<feature type="domain" description="Glycosyltransferase subfamily 4-like N-terminal" evidence="2">
    <location>
        <begin position="8"/>
        <end position="132"/>
    </location>
</feature>
<evidence type="ECO:0000259" key="1">
    <source>
        <dbReference type="Pfam" id="PF00534"/>
    </source>
</evidence>
<dbReference type="PANTHER" id="PTHR12526:SF638">
    <property type="entry name" value="SPORE COAT PROTEIN SA"/>
    <property type="match status" value="1"/>
</dbReference>
<dbReference type="Pfam" id="PF00534">
    <property type="entry name" value="Glycos_transf_1"/>
    <property type="match status" value="1"/>
</dbReference>
<dbReference type="EMBL" id="JABAIA010000001">
    <property type="protein sequence ID" value="NLR65294.1"/>
    <property type="molecule type" value="Genomic_DNA"/>
</dbReference>
<protein>
    <submittedName>
        <fullName evidence="3">Glycosyltransferase family 4 protein</fullName>
    </submittedName>
</protein>
<comment type="caution">
    <text evidence="3">The sequence shown here is derived from an EMBL/GenBank/DDBJ whole genome shotgun (WGS) entry which is preliminary data.</text>
</comment>
<dbReference type="GO" id="GO:0016757">
    <property type="term" value="F:glycosyltransferase activity"/>
    <property type="evidence" value="ECO:0007669"/>
    <property type="project" value="InterPro"/>
</dbReference>
<feature type="domain" description="Glycosyl transferase family 1" evidence="1">
    <location>
        <begin position="180"/>
        <end position="335"/>
    </location>
</feature>
<keyword evidence="4" id="KW-1185">Reference proteome</keyword>
<evidence type="ECO:0000313" key="3">
    <source>
        <dbReference type="EMBL" id="NLR65294.1"/>
    </source>
</evidence>
<dbReference type="InterPro" id="IPR028098">
    <property type="entry name" value="Glyco_trans_4-like_N"/>
</dbReference>
<dbReference type="InterPro" id="IPR001296">
    <property type="entry name" value="Glyco_trans_1"/>
</dbReference>
<dbReference type="Gene3D" id="3.40.50.2000">
    <property type="entry name" value="Glycogen Phosphorylase B"/>
    <property type="match status" value="2"/>
</dbReference>
<dbReference type="SUPFAM" id="SSF53756">
    <property type="entry name" value="UDP-Glycosyltransferase/glycogen phosphorylase"/>
    <property type="match status" value="1"/>
</dbReference>